<feature type="transmembrane region" description="Helical" evidence="1">
    <location>
        <begin position="50"/>
        <end position="74"/>
    </location>
</feature>
<organism evidence="2">
    <name type="scientific">bioreactor metagenome</name>
    <dbReference type="NCBI Taxonomy" id="1076179"/>
    <lineage>
        <taxon>unclassified sequences</taxon>
        <taxon>metagenomes</taxon>
        <taxon>ecological metagenomes</taxon>
    </lineage>
</organism>
<proteinExistence type="predicted"/>
<keyword evidence="1" id="KW-0472">Membrane</keyword>
<keyword evidence="1" id="KW-1133">Transmembrane helix</keyword>
<dbReference type="EMBL" id="VSSQ01043305">
    <property type="protein sequence ID" value="MPM96977.1"/>
    <property type="molecule type" value="Genomic_DNA"/>
</dbReference>
<dbReference type="AntiFam" id="ANF00209">
    <property type="entry name" value="Shadow ORF (opposite thrS)"/>
</dbReference>
<evidence type="ECO:0000313" key="2">
    <source>
        <dbReference type="EMBL" id="MPM96977.1"/>
    </source>
</evidence>
<sequence length="127" mass="14550">MRCDYLLVTVFFLFFLQELFQTLAESSAFGQPDGESGTDALAEHENFEFFAQFAVIAFLGFFEFHQVFIQFLLFRKSNAVDTCHHRTFLITTPIRTCNGEEFHGFDLRSIGQMRPATKVGECTALVE</sequence>
<dbReference type="AlphaFoldDB" id="A0A645E5E7"/>
<evidence type="ECO:0000256" key="1">
    <source>
        <dbReference type="SAM" id="Phobius"/>
    </source>
</evidence>
<comment type="caution">
    <text evidence="2">The sequence shown here is derived from an EMBL/GenBank/DDBJ whole genome shotgun (WGS) entry which is preliminary data.</text>
</comment>
<reference evidence="2" key="1">
    <citation type="submission" date="2019-08" db="EMBL/GenBank/DDBJ databases">
        <authorList>
            <person name="Kucharzyk K."/>
            <person name="Murdoch R.W."/>
            <person name="Higgins S."/>
            <person name="Loffler F."/>
        </authorList>
    </citation>
    <scope>NUCLEOTIDE SEQUENCE</scope>
</reference>
<keyword evidence="1" id="KW-0812">Transmembrane</keyword>
<gene>
    <name evidence="2" type="ORF">SDC9_144147</name>
</gene>
<protein>
    <submittedName>
        <fullName evidence="2">Uncharacterized protein</fullName>
    </submittedName>
</protein>
<name>A0A645E5E7_9ZZZZ</name>
<accession>A0A645E5E7</accession>